<evidence type="ECO:0000313" key="2">
    <source>
        <dbReference type="Proteomes" id="UP000237230"/>
    </source>
</evidence>
<protein>
    <submittedName>
        <fullName evidence="1">Uncharacterized protein</fullName>
    </submittedName>
</protein>
<sequence>MLSTLTEDPAEVDLLFTAAGQQRTLQPGQQLNWTLRGELSSVEPLTRADAINDGEYYRYDAQGQRSLKITRQQLKDTRQTRQVIYLQGLELRHRLNDGNLEEALHVIGMTAAGAAHVRVLHWMSGRPENIDNDQLRYSYPLLNGSSDLELDGAGKVISLEEYYPYGGTAMFMARSQVEADYKVFKYSGKERDATGLYYYGFRYYQPWAGRWLSADPAASIDGLNLFRFCRNNPSTLTDNEGLQGEDSAYESLLTLTQWAWEQPSLDARALIAHYHELSSSQETTPKMTREESIIQVNYMAKLAKQFESYLDIYPQAKRHVKLRQLNAQSHQLQQLPTQRVLYFRMIPNNAEDRPNSTKSRLNISVKKAYINELSAAVADTTTALPQYVRQSKIAAHDKIGHVSESAVLYLHTQDQQSAKLVMTYLRSRYEKNLAGTGIEVEDTMADHPTVGMMRLFKGVDYREFSPVENKRGQSSIAGRVSDIITSALERKNYPTSPSPAEALNFALAAFEHSLVNPALVIKNRSNPAQRIVSHVRH</sequence>
<dbReference type="EMBL" id="MINH01000019">
    <property type="protein sequence ID" value="POG10675.1"/>
    <property type="molecule type" value="Genomic_DNA"/>
</dbReference>
<dbReference type="NCBIfam" id="TIGR03696">
    <property type="entry name" value="Rhs_assc_core"/>
    <property type="match status" value="1"/>
</dbReference>
<comment type="caution">
    <text evidence="1">The sequence shown here is derived from an EMBL/GenBank/DDBJ whole genome shotgun (WGS) entry which is preliminary data.</text>
</comment>
<dbReference type="InterPro" id="IPR050708">
    <property type="entry name" value="T6SS_VgrG/RHS"/>
</dbReference>
<dbReference type="InterPro" id="IPR022385">
    <property type="entry name" value="Rhs_assc_core"/>
</dbReference>
<dbReference type="InterPro" id="IPR040871">
    <property type="entry name" value="HopA1"/>
</dbReference>
<dbReference type="Proteomes" id="UP000237230">
    <property type="component" value="Unassembled WGS sequence"/>
</dbReference>
<evidence type="ECO:0000313" key="1">
    <source>
        <dbReference type="EMBL" id="POG10675.1"/>
    </source>
</evidence>
<dbReference type="Pfam" id="PF17914">
    <property type="entry name" value="HopA1"/>
    <property type="match status" value="1"/>
</dbReference>
<reference evidence="1 2" key="1">
    <citation type="submission" date="2016-08" db="EMBL/GenBank/DDBJ databases">
        <authorList>
            <person name="Seilhamer J.J."/>
        </authorList>
    </citation>
    <scope>NUCLEOTIDE SEQUENCE [LARGE SCALE GENOMIC DNA]</scope>
    <source>
        <strain evidence="1 2">KH-21-114</strain>
    </source>
</reference>
<dbReference type="RefSeq" id="WP_374936295.1">
    <property type="nucleotide sequence ID" value="NZ_MINH01000019.1"/>
</dbReference>
<dbReference type="Gene3D" id="2.180.10.10">
    <property type="entry name" value="RHS repeat-associated core"/>
    <property type="match status" value="1"/>
</dbReference>
<accession>A0A2S3X5C5</accession>
<dbReference type="Pfam" id="PF18807">
    <property type="entry name" value="TTc_toxin_rep"/>
    <property type="match status" value="1"/>
</dbReference>
<dbReference type="AlphaFoldDB" id="A0A2S3X5C5"/>
<name>A0A2S3X5C5_PSEPU</name>
<dbReference type="PANTHER" id="PTHR32305:SF15">
    <property type="entry name" value="PROTEIN RHSA-RELATED"/>
    <property type="match status" value="1"/>
</dbReference>
<organism evidence="1 2">
    <name type="scientific">Pseudomonas putida</name>
    <name type="common">Arthrobacter siderocapsulatus</name>
    <dbReference type="NCBI Taxonomy" id="303"/>
    <lineage>
        <taxon>Bacteria</taxon>
        <taxon>Pseudomonadati</taxon>
        <taxon>Pseudomonadota</taxon>
        <taxon>Gammaproteobacteria</taxon>
        <taxon>Pseudomonadales</taxon>
        <taxon>Pseudomonadaceae</taxon>
        <taxon>Pseudomonas</taxon>
    </lineage>
</organism>
<reference evidence="1 2" key="2">
    <citation type="submission" date="2018-03" db="EMBL/GenBank/DDBJ databases">
        <title>Draft genome of Pseudomonas putida strain KH-21-114.</title>
        <authorList>
            <person name="Yoshizawa S."/>
            <person name="Khan N.H."/>
            <person name="Nishimura M."/>
            <person name="Chiura H.X."/>
            <person name="Ogura Y."/>
            <person name="Hayashi T."/>
            <person name="Kogure K."/>
        </authorList>
    </citation>
    <scope>NUCLEOTIDE SEQUENCE [LARGE SCALE GENOMIC DNA]</scope>
    <source>
        <strain evidence="1 2">KH-21-114</strain>
    </source>
</reference>
<gene>
    <name evidence="1" type="ORF">BGP84_13415</name>
</gene>
<proteinExistence type="predicted"/>
<dbReference type="InterPro" id="IPR041508">
    <property type="entry name" value="TcC-like_repeat"/>
</dbReference>
<dbReference type="PANTHER" id="PTHR32305">
    <property type="match status" value="1"/>
</dbReference>